<proteinExistence type="predicted"/>
<protein>
    <submittedName>
        <fullName evidence="1">HAD family phosphatase</fullName>
    </submittedName>
</protein>
<dbReference type="GO" id="GO:0000287">
    <property type="term" value="F:magnesium ion binding"/>
    <property type="evidence" value="ECO:0007669"/>
    <property type="project" value="TreeGrafter"/>
</dbReference>
<dbReference type="GO" id="GO:0005829">
    <property type="term" value="C:cytosol"/>
    <property type="evidence" value="ECO:0007669"/>
    <property type="project" value="TreeGrafter"/>
</dbReference>
<reference evidence="1 2" key="1">
    <citation type="journal article" date="2018" name="Vet. Microbiol.">
        <title>Characterisation of Staphylococcus felis isolated from cats using whole genome sequencing.</title>
        <authorList>
            <person name="Worthing K."/>
            <person name="Pang S."/>
            <person name="Trott D.J."/>
            <person name="Abraham S."/>
            <person name="Coombs G.W."/>
            <person name="Jordan D."/>
            <person name="McIntyre L."/>
            <person name="Davies M.R."/>
            <person name="Norris J."/>
        </authorList>
    </citation>
    <scope>NUCLEOTIDE SEQUENCE [LARGE SCALE GENOMIC DNA]</scope>
    <source>
        <strain evidence="1 2">F9</strain>
    </source>
</reference>
<dbReference type="InterPro" id="IPR036412">
    <property type="entry name" value="HAD-like_sf"/>
</dbReference>
<gene>
    <name evidence="1" type="ORF">DOS83_05995</name>
</gene>
<dbReference type="NCBIfam" id="TIGR01484">
    <property type="entry name" value="HAD-SF-IIB"/>
    <property type="match status" value="1"/>
</dbReference>
<dbReference type="RefSeq" id="WP_116094270.1">
    <property type="nucleotide sequence ID" value="NZ_QKXN01000100.1"/>
</dbReference>
<dbReference type="EMBL" id="QKXQ01000280">
    <property type="protein sequence ID" value="REH95856.1"/>
    <property type="molecule type" value="Genomic_DNA"/>
</dbReference>
<dbReference type="Gene3D" id="3.30.1240.10">
    <property type="match status" value="1"/>
</dbReference>
<dbReference type="AlphaFoldDB" id="A0A3E0IPX4"/>
<dbReference type="SFLD" id="SFLDS00003">
    <property type="entry name" value="Haloacid_Dehalogenase"/>
    <property type="match status" value="1"/>
</dbReference>
<dbReference type="GO" id="GO:0016791">
    <property type="term" value="F:phosphatase activity"/>
    <property type="evidence" value="ECO:0007669"/>
    <property type="project" value="TreeGrafter"/>
</dbReference>
<dbReference type="Pfam" id="PF08282">
    <property type="entry name" value="Hydrolase_3"/>
    <property type="match status" value="1"/>
</dbReference>
<dbReference type="SFLD" id="SFLDG01140">
    <property type="entry name" value="C2.B:_Phosphomannomutase_and_P"/>
    <property type="match status" value="1"/>
</dbReference>
<evidence type="ECO:0000313" key="2">
    <source>
        <dbReference type="Proteomes" id="UP000256562"/>
    </source>
</evidence>
<dbReference type="SUPFAM" id="SSF56784">
    <property type="entry name" value="HAD-like"/>
    <property type="match status" value="1"/>
</dbReference>
<dbReference type="InterPro" id="IPR006379">
    <property type="entry name" value="HAD-SF_hydro_IIB"/>
</dbReference>
<evidence type="ECO:0000313" key="1">
    <source>
        <dbReference type="EMBL" id="REH95856.1"/>
    </source>
</evidence>
<comment type="caution">
    <text evidence="1">The sequence shown here is derived from an EMBL/GenBank/DDBJ whole genome shotgun (WGS) entry which is preliminary data.</text>
</comment>
<dbReference type="OrthoDB" id="9790031at2"/>
<accession>A0A3E0IPX4</accession>
<dbReference type="PANTHER" id="PTHR10000:SF8">
    <property type="entry name" value="HAD SUPERFAMILY HYDROLASE-LIKE, TYPE 3"/>
    <property type="match status" value="1"/>
</dbReference>
<dbReference type="PANTHER" id="PTHR10000">
    <property type="entry name" value="PHOSPHOSERINE PHOSPHATASE"/>
    <property type="match status" value="1"/>
</dbReference>
<dbReference type="CDD" id="cd07516">
    <property type="entry name" value="HAD_Pase"/>
    <property type="match status" value="1"/>
</dbReference>
<name>A0A3E0IPX4_9STAP</name>
<dbReference type="Gene3D" id="3.40.50.1000">
    <property type="entry name" value="HAD superfamily/HAD-like"/>
    <property type="match status" value="1"/>
</dbReference>
<dbReference type="InterPro" id="IPR000150">
    <property type="entry name" value="Cof"/>
</dbReference>
<sequence>MKPDLIIMDMDDTLMTSNNEMSKVTKEYLLSIQRAGYRIALASGRPTEGMIQTAKNLEMDVNQSYIMSYNGAQTIDLSNNTVVSSQMIDKSAFDEIIDFCRDNQLFALTYHDGHIVYEGSHEYMNIESELTGLPMKKVDDLKTYIQGPVPKAMGVDYETHISELMAHMSEGFNEKIDATTSKPYFLEFMCKGVSKGAAIQDLAERLNLDTRNMIAFGDSRNDIEMFKQVGTAVVMDNASDSVKEYATMVTKSHDEDGIPYALKQLLD</sequence>
<dbReference type="NCBIfam" id="TIGR00099">
    <property type="entry name" value="Cof-subfamily"/>
    <property type="match status" value="1"/>
</dbReference>
<organism evidence="1 2">
    <name type="scientific">Staphylococcus felis</name>
    <dbReference type="NCBI Taxonomy" id="46127"/>
    <lineage>
        <taxon>Bacteria</taxon>
        <taxon>Bacillati</taxon>
        <taxon>Bacillota</taxon>
        <taxon>Bacilli</taxon>
        <taxon>Bacillales</taxon>
        <taxon>Staphylococcaceae</taxon>
        <taxon>Staphylococcus</taxon>
    </lineage>
</organism>
<dbReference type="InterPro" id="IPR023214">
    <property type="entry name" value="HAD_sf"/>
</dbReference>
<dbReference type="Proteomes" id="UP000256562">
    <property type="component" value="Unassembled WGS sequence"/>
</dbReference>